<proteinExistence type="inferred from homology"/>
<sequence>MHANILNPRHNDTAMLYVVCMHATLKQRVRDMERELLGEMDKDSMATEAPYAPVTYERRVSTDLEDRLPKPYMPRALEAPDTYHPNGTPGHMHHGLSVLQQHVAFFDQDDNGIIYPWETYSGLRQIGFNIIASLVLAFVINLGLTYPTLPVSRLINNLLGWFPSPLLPIYIHNIHRSKHGSDSGTYDTEGRVAAKLEWILLYILARDEEGLLSKEAVRRCFDGSLFEYCARMNLVGEDKMG</sequence>
<dbReference type="OMA" id="THEHIAF"/>
<organism evidence="3 4">
    <name type="scientific">Citrus clementina</name>
    <name type="common">Clementine</name>
    <name type="synonym">Citrus deliciosa x Citrus sinensis</name>
    <dbReference type="NCBI Taxonomy" id="85681"/>
    <lineage>
        <taxon>Eukaryota</taxon>
        <taxon>Viridiplantae</taxon>
        <taxon>Streptophyta</taxon>
        <taxon>Embryophyta</taxon>
        <taxon>Tracheophyta</taxon>
        <taxon>Spermatophyta</taxon>
        <taxon>Magnoliopsida</taxon>
        <taxon>eudicotyledons</taxon>
        <taxon>Gunneridae</taxon>
        <taxon>Pentapetalae</taxon>
        <taxon>rosids</taxon>
        <taxon>malvids</taxon>
        <taxon>Sapindales</taxon>
        <taxon>Rutaceae</taxon>
        <taxon>Aurantioideae</taxon>
        <taxon>Citrus</taxon>
    </lineage>
</organism>
<keyword evidence="2" id="KW-0812">Transmembrane</keyword>
<dbReference type="PANTHER" id="PTHR31495:SF50">
    <property type="entry name" value="PEROXYGENASE 1"/>
    <property type="match status" value="1"/>
</dbReference>
<keyword evidence="4" id="KW-1185">Reference proteome</keyword>
<feature type="transmembrane region" description="Helical" evidence="2">
    <location>
        <begin position="126"/>
        <end position="148"/>
    </location>
</feature>
<protein>
    <recommendedName>
        <fullName evidence="5">Caleosin</fullName>
    </recommendedName>
</protein>
<evidence type="ECO:0008006" key="5">
    <source>
        <dbReference type="Google" id="ProtNLM"/>
    </source>
</evidence>
<gene>
    <name evidence="3" type="ORF">CICLE_v10006723mg</name>
</gene>
<dbReference type="AlphaFoldDB" id="V4S036"/>
<dbReference type="STRING" id="85681.V4S036"/>
<dbReference type="eggNOG" id="ENOG502QQD0">
    <property type="taxonomic scope" value="Eukaryota"/>
</dbReference>
<evidence type="ECO:0000256" key="1">
    <source>
        <dbReference type="ARBA" id="ARBA00006765"/>
    </source>
</evidence>
<dbReference type="PANTHER" id="PTHR31495">
    <property type="entry name" value="PEROXYGENASE 3-RELATED"/>
    <property type="match status" value="1"/>
</dbReference>
<evidence type="ECO:0000256" key="2">
    <source>
        <dbReference type="SAM" id="Phobius"/>
    </source>
</evidence>
<dbReference type="InParanoid" id="V4S036"/>
<dbReference type="InterPro" id="IPR007736">
    <property type="entry name" value="Caleosin-related"/>
</dbReference>
<dbReference type="KEGG" id="cic:CICLE_v10006723mg"/>
<name>V4S036_CITCL</name>
<comment type="similarity">
    <text evidence="1">Belongs to the caleosin family.</text>
</comment>
<dbReference type="GO" id="GO:0005509">
    <property type="term" value="F:calcium ion binding"/>
    <property type="evidence" value="ECO:0007669"/>
    <property type="project" value="TreeGrafter"/>
</dbReference>
<keyword evidence="2" id="KW-0472">Membrane</keyword>
<dbReference type="Proteomes" id="UP000030687">
    <property type="component" value="Unassembled WGS sequence"/>
</dbReference>
<accession>V4S036</accession>
<dbReference type="EMBL" id="KI537036">
    <property type="protein sequence ID" value="ESR33567.1"/>
    <property type="molecule type" value="Genomic_DNA"/>
</dbReference>
<keyword evidence="2" id="KW-1133">Transmembrane helix</keyword>
<dbReference type="Pfam" id="PF05042">
    <property type="entry name" value="Caleosin"/>
    <property type="match status" value="1"/>
</dbReference>
<reference evidence="3 4" key="1">
    <citation type="submission" date="2013-10" db="EMBL/GenBank/DDBJ databases">
        <authorList>
            <consortium name="International Citrus Genome Consortium"/>
            <person name="Jenkins J."/>
            <person name="Schmutz J."/>
            <person name="Prochnik S."/>
            <person name="Rokhsar D."/>
            <person name="Gmitter F."/>
            <person name="Ollitrault P."/>
            <person name="Machado M."/>
            <person name="Talon M."/>
            <person name="Wincker P."/>
            <person name="Jaillon O."/>
            <person name="Morgante M."/>
        </authorList>
    </citation>
    <scope>NUCLEOTIDE SEQUENCE</scope>
    <source>
        <strain evidence="4">cv. Clemenules</strain>
    </source>
</reference>
<evidence type="ECO:0000313" key="4">
    <source>
        <dbReference type="Proteomes" id="UP000030687"/>
    </source>
</evidence>
<dbReference type="GO" id="GO:0004497">
    <property type="term" value="F:monooxygenase activity"/>
    <property type="evidence" value="ECO:0007669"/>
    <property type="project" value="TreeGrafter"/>
</dbReference>
<dbReference type="Gramene" id="ESR33567">
    <property type="protein sequence ID" value="ESR33567"/>
    <property type="gene ID" value="CICLE_v10006723mg"/>
</dbReference>
<evidence type="ECO:0000313" key="3">
    <source>
        <dbReference type="EMBL" id="ESR33567.1"/>
    </source>
</evidence>